<gene>
    <name evidence="1" type="ORF">PROFUN_12874</name>
</gene>
<keyword evidence="2" id="KW-1185">Reference proteome</keyword>
<evidence type="ECO:0000313" key="1">
    <source>
        <dbReference type="EMBL" id="PRP79506.1"/>
    </source>
</evidence>
<dbReference type="AlphaFoldDB" id="A0A2P6N6B7"/>
<proteinExistence type="predicted"/>
<organism evidence="1 2">
    <name type="scientific">Planoprotostelium fungivorum</name>
    <dbReference type="NCBI Taxonomy" id="1890364"/>
    <lineage>
        <taxon>Eukaryota</taxon>
        <taxon>Amoebozoa</taxon>
        <taxon>Evosea</taxon>
        <taxon>Variosea</taxon>
        <taxon>Cavosteliida</taxon>
        <taxon>Cavosteliaceae</taxon>
        <taxon>Planoprotostelium</taxon>
    </lineage>
</organism>
<accession>A0A2P6N6B7</accession>
<sequence length="158" mass="17887">MPLFKFQRPVPPVHIPFESTLPSVQPLWAIIQAINKVIIHPQKLDACLPQTWYLVAKHNYLEYSKGSRPCPHLNTTFWSLLSQTLSLANRGILLQIKPLYSYSLLQVKMKSGVASRISQLLSQGKCSQRTFHPNCPSRVSWPLENGALSLHSMNSLNI</sequence>
<dbReference type="InParanoid" id="A0A2P6N6B7"/>
<protein>
    <submittedName>
        <fullName evidence="1">Uncharacterized protein</fullName>
    </submittedName>
</protein>
<reference evidence="1 2" key="1">
    <citation type="journal article" date="2018" name="Genome Biol. Evol.">
        <title>Multiple Roots of Fruiting Body Formation in Amoebozoa.</title>
        <authorList>
            <person name="Hillmann F."/>
            <person name="Forbes G."/>
            <person name="Novohradska S."/>
            <person name="Ferling I."/>
            <person name="Riege K."/>
            <person name="Groth M."/>
            <person name="Westermann M."/>
            <person name="Marz M."/>
            <person name="Spaller T."/>
            <person name="Winckler T."/>
            <person name="Schaap P."/>
            <person name="Glockner G."/>
        </authorList>
    </citation>
    <scope>NUCLEOTIDE SEQUENCE [LARGE SCALE GENOMIC DNA]</scope>
    <source>
        <strain evidence="1 2">Jena</strain>
    </source>
</reference>
<comment type="caution">
    <text evidence="1">The sequence shown here is derived from an EMBL/GenBank/DDBJ whole genome shotgun (WGS) entry which is preliminary data.</text>
</comment>
<evidence type="ECO:0000313" key="2">
    <source>
        <dbReference type="Proteomes" id="UP000241769"/>
    </source>
</evidence>
<dbReference type="Proteomes" id="UP000241769">
    <property type="component" value="Unassembled WGS sequence"/>
</dbReference>
<dbReference type="EMBL" id="MDYQ01000182">
    <property type="protein sequence ID" value="PRP79506.1"/>
    <property type="molecule type" value="Genomic_DNA"/>
</dbReference>
<name>A0A2P6N6B7_9EUKA</name>